<dbReference type="Proteomes" id="UP000095192">
    <property type="component" value="Unassembled WGS sequence"/>
</dbReference>
<feature type="region of interest" description="Disordered" evidence="1">
    <location>
        <begin position="992"/>
        <end position="1013"/>
    </location>
</feature>
<evidence type="ECO:0000256" key="1">
    <source>
        <dbReference type="SAM" id="MobiDB-lite"/>
    </source>
</evidence>
<name>A0A1D3D2P8_9EIME</name>
<evidence type="ECO:0000313" key="2">
    <source>
        <dbReference type="EMBL" id="OEH77722.1"/>
    </source>
</evidence>
<feature type="region of interest" description="Disordered" evidence="1">
    <location>
        <begin position="448"/>
        <end position="467"/>
    </location>
</feature>
<accession>A0A1D3D2P8</accession>
<evidence type="ECO:0000313" key="3">
    <source>
        <dbReference type="Proteomes" id="UP000095192"/>
    </source>
</evidence>
<keyword evidence="3" id="KW-1185">Reference proteome</keyword>
<protein>
    <submittedName>
        <fullName evidence="2">Nucleoside diphosphate</fullName>
    </submittedName>
</protein>
<gene>
    <name evidence="2" type="ORF">cyc_04500</name>
</gene>
<sequence length="1218" mass="132790">MHPQFSSSKISPSRRASQETIQEFAMADKPGDGAILLLFPEIIRRKKATVVEELLLDTCYDIIRTKTFAFTENEAEEALRETPRGWNREALLVELTRGLCSVLLVQHPLGKTRKRLADSLAAATTAAEAVTTGEEDETGLVEAFRNAFCIEAAGPQQFYFSTCRWTFERDVLFFYPSEACPERAIDVLVLEDGLIILASVEFRLGQHDVAKLFPDIVNKCTCAIFLTKELRHVGQHKQLDQQKEELRKLFGLKSFIILWEKEQRLEKKLIDILCQEWQDRPDYSAIVSSLKGQDAPGSLCGRARRCIGFASATEEEAAALAAACSMKPLPLLLLPPEAPRVLEAGSKPGKFAALGESDQCTGTTGSLEVLVLEYALFFLKAPGSYTTRHSAPAEQQTPGRGSLKALCKERPRPQGLAAIAWIGHWLEGAVKRERQLKEAIEASAELAASVRPGGGGHRVTTKEEHQQQGQKICTASTIKCPRVVLLVGFQQPEQKDLQLPTAKLQAPILSAGLSCTVEALRRSYDLHQRGPEKHSELLRETAMCEDPATALRTLLARKLPPHSSSRTRNFSGCLLVSLEEDLCLADWKLLTQAFTEVQPLTVAPSGASFGGAAAAAAHDSAKATGRLLTPFNINDEAKSSGILYDVVADVLRPSLVFVFSDPGLPLRPLLECLCCCFGLAHIDMDKEIALAAGYLGFVVSNFPRSIRQIEFVQENLQCRVSALLLSCSSAVSKLLPLGSPSGKPLLEVENCRATTEETEAQETLEKLQDGALLSRAVNRLAWLRRCPMVALQMPPALLGPAESLERPLVSAATGQVPDDKGPAPHHAKAPSAALLHFAMEGKAKRISVTGEGDLGQLKDEISSVLRRDVVAMIASKGLSKPLLGEAVAKILGLKLIPDFEKYVNQQQQGAAPVTRAPKVLFKGSEQAKGKPRTPADVAEVLRALQKPHGHSPYNGVLLVDVLDSIERKLENYKLPLSRIIIVEAAQGVLEEEAAQDNREDRTDGDEEELDSRLSTRKNTRELIAEAYKDRCLRIRLSPAATAALALSSEGSSGEEEEDSSPSSTAAGNARAAATREIADALYKRSVILLADGLLPPTIAQTVREGLALSLSSQLFILESNALGFLLVRPPVIENGCTTAFPYSWFFAEMSAAADIWRITTTELQIQESPTAADLSPQIQRLLQQLQEPPEPTPLELLQLNHLAPDPSEEASQNGFKYN</sequence>
<reference evidence="2 3" key="1">
    <citation type="journal article" date="2016" name="BMC Genomics">
        <title>Comparative genomics reveals Cyclospora cayetanensis possesses coccidia-like metabolism and invasion components but unique surface antigens.</title>
        <authorList>
            <person name="Liu S."/>
            <person name="Wang L."/>
            <person name="Zheng H."/>
            <person name="Xu Z."/>
            <person name="Roellig D.M."/>
            <person name="Li N."/>
            <person name="Frace M.A."/>
            <person name="Tang K."/>
            <person name="Arrowood M.J."/>
            <person name="Moss D.M."/>
            <person name="Zhang L."/>
            <person name="Feng Y."/>
            <person name="Xiao L."/>
        </authorList>
    </citation>
    <scope>NUCLEOTIDE SEQUENCE [LARGE SCALE GENOMIC DNA]</scope>
    <source>
        <strain evidence="2 3">CHN_HEN01</strain>
    </source>
</reference>
<organism evidence="2 3">
    <name type="scientific">Cyclospora cayetanensis</name>
    <dbReference type="NCBI Taxonomy" id="88456"/>
    <lineage>
        <taxon>Eukaryota</taxon>
        <taxon>Sar</taxon>
        <taxon>Alveolata</taxon>
        <taxon>Apicomplexa</taxon>
        <taxon>Conoidasida</taxon>
        <taxon>Coccidia</taxon>
        <taxon>Eucoccidiorida</taxon>
        <taxon>Eimeriorina</taxon>
        <taxon>Eimeriidae</taxon>
        <taxon>Cyclospora</taxon>
    </lineage>
</organism>
<comment type="caution">
    <text evidence="2">The sequence shown here is derived from an EMBL/GenBank/DDBJ whole genome shotgun (WGS) entry which is preliminary data.</text>
</comment>
<dbReference type="InParanoid" id="A0A1D3D2P8"/>
<dbReference type="VEuPathDB" id="ToxoDB:cyc_04500"/>
<dbReference type="EMBL" id="JROU02000997">
    <property type="protein sequence ID" value="OEH77722.1"/>
    <property type="molecule type" value="Genomic_DNA"/>
</dbReference>
<proteinExistence type="predicted"/>
<feature type="region of interest" description="Disordered" evidence="1">
    <location>
        <begin position="1046"/>
        <end position="1068"/>
    </location>
</feature>
<dbReference type="AlphaFoldDB" id="A0A1D3D2P8"/>